<evidence type="ECO:0000313" key="3">
    <source>
        <dbReference type="EMBL" id="ATW25232.1"/>
    </source>
</evidence>
<dbReference type="PANTHER" id="PTHR46268:SF6">
    <property type="entry name" value="UNIVERSAL STRESS PROTEIN UP12"/>
    <property type="match status" value="1"/>
</dbReference>
<dbReference type="InterPro" id="IPR014729">
    <property type="entry name" value="Rossmann-like_a/b/a_fold"/>
</dbReference>
<evidence type="ECO:0000259" key="2">
    <source>
        <dbReference type="Pfam" id="PF00582"/>
    </source>
</evidence>
<name>A0A3G1KRW8_FORW1</name>
<gene>
    <name evidence="3" type="ORF">DCMF_11050</name>
</gene>
<organism evidence="3 4">
    <name type="scientific">Formimonas warabiya</name>
    <dbReference type="NCBI Taxonomy" id="1761012"/>
    <lineage>
        <taxon>Bacteria</taxon>
        <taxon>Bacillati</taxon>
        <taxon>Bacillota</taxon>
        <taxon>Clostridia</taxon>
        <taxon>Eubacteriales</taxon>
        <taxon>Peptococcaceae</taxon>
        <taxon>Candidatus Formimonas</taxon>
    </lineage>
</organism>
<dbReference type="InterPro" id="IPR006016">
    <property type="entry name" value="UspA"/>
</dbReference>
<sequence length="140" mass="15180">MLIRKIVVGYDGSGYSKRALEAAIYLAKALEASVTTLTVIQAPEFSPSLDEIDEGYKDAEKMIKPLLDEIKGFGEQNKIEINSVVLRGHPAGSIVKYAFDKKADLIIMGTRGVGGFKSMILGSIAQKVVSYSKVPVMVIK</sequence>
<dbReference type="PANTHER" id="PTHR46268">
    <property type="entry name" value="STRESS RESPONSE PROTEIN NHAX"/>
    <property type="match status" value="1"/>
</dbReference>
<accession>A0A3G1KRW8</accession>
<dbReference type="RefSeq" id="WP_148134490.1">
    <property type="nucleotide sequence ID" value="NZ_CP017634.1"/>
</dbReference>
<keyword evidence="4" id="KW-1185">Reference proteome</keyword>
<dbReference type="KEGG" id="fwa:DCMF_11050"/>
<dbReference type="PRINTS" id="PR01438">
    <property type="entry name" value="UNVRSLSTRESS"/>
</dbReference>
<dbReference type="EMBL" id="CP017634">
    <property type="protein sequence ID" value="ATW25232.1"/>
    <property type="molecule type" value="Genomic_DNA"/>
</dbReference>
<evidence type="ECO:0000313" key="4">
    <source>
        <dbReference type="Proteomes" id="UP000323521"/>
    </source>
</evidence>
<dbReference type="CDD" id="cd00293">
    <property type="entry name" value="USP-like"/>
    <property type="match status" value="1"/>
</dbReference>
<dbReference type="InterPro" id="IPR006015">
    <property type="entry name" value="Universal_stress_UspA"/>
</dbReference>
<protein>
    <submittedName>
        <fullName evidence="3">Universal stress protein UspA</fullName>
    </submittedName>
</protein>
<proteinExistence type="inferred from homology"/>
<feature type="domain" description="UspA" evidence="2">
    <location>
        <begin position="4"/>
        <end position="140"/>
    </location>
</feature>
<dbReference type="OrthoDB" id="9794782at2"/>
<reference evidence="3 4" key="1">
    <citation type="submission" date="2016-10" db="EMBL/GenBank/DDBJ databases">
        <title>Complete Genome Sequence of Peptococcaceae strain DCMF.</title>
        <authorList>
            <person name="Edwards R.J."/>
            <person name="Holland S.I."/>
            <person name="Deshpande N.P."/>
            <person name="Wong Y.K."/>
            <person name="Ertan H."/>
            <person name="Manefield M."/>
            <person name="Russell T.L."/>
            <person name="Lee M.J."/>
        </authorList>
    </citation>
    <scope>NUCLEOTIDE SEQUENCE [LARGE SCALE GENOMIC DNA]</scope>
    <source>
        <strain evidence="3 4">DCMF</strain>
    </source>
</reference>
<evidence type="ECO:0000256" key="1">
    <source>
        <dbReference type="ARBA" id="ARBA00008791"/>
    </source>
</evidence>
<dbReference type="Pfam" id="PF00582">
    <property type="entry name" value="Usp"/>
    <property type="match status" value="1"/>
</dbReference>
<dbReference type="Proteomes" id="UP000323521">
    <property type="component" value="Chromosome"/>
</dbReference>
<dbReference type="AlphaFoldDB" id="A0A3G1KRW8"/>
<dbReference type="SUPFAM" id="SSF52402">
    <property type="entry name" value="Adenine nucleotide alpha hydrolases-like"/>
    <property type="match status" value="1"/>
</dbReference>
<comment type="similarity">
    <text evidence="1">Belongs to the universal stress protein A family.</text>
</comment>
<dbReference type="Gene3D" id="3.40.50.620">
    <property type="entry name" value="HUPs"/>
    <property type="match status" value="1"/>
</dbReference>